<evidence type="ECO:0000256" key="4">
    <source>
        <dbReference type="ARBA" id="ARBA00022728"/>
    </source>
</evidence>
<keyword evidence="7" id="KW-0863">Zinc-finger</keyword>
<comment type="function">
    <text evidence="8">Involved in pre-mRNA splicing.</text>
</comment>
<evidence type="ECO:0000259" key="10">
    <source>
        <dbReference type="PROSITE" id="PS50158"/>
    </source>
</evidence>
<organism evidence="11 12">
    <name type="scientific">Arxiozyma heterogenica</name>
    <dbReference type="NCBI Taxonomy" id="278026"/>
    <lineage>
        <taxon>Eukaryota</taxon>
        <taxon>Fungi</taxon>
        <taxon>Dikarya</taxon>
        <taxon>Ascomycota</taxon>
        <taxon>Saccharomycotina</taxon>
        <taxon>Saccharomycetes</taxon>
        <taxon>Saccharomycetales</taxon>
        <taxon>Saccharomycetaceae</taxon>
        <taxon>Arxiozyma</taxon>
    </lineage>
</organism>
<gene>
    <name evidence="11" type="ORF">RI543_001403</name>
</gene>
<evidence type="ECO:0000256" key="7">
    <source>
        <dbReference type="PROSITE-ProRule" id="PRU00047"/>
    </source>
</evidence>
<dbReference type="InterPro" id="IPR036875">
    <property type="entry name" value="Znf_CCHC_sf"/>
</dbReference>
<keyword evidence="3 8" id="KW-0507">mRNA processing</keyword>
<dbReference type="Pfam" id="PF11708">
    <property type="entry name" value="Slu7"/>
    <property type="match status" value="1"/>
</dbReference>
<evidence type="ECO:0000256" key="1">
    <source>
        <dbReference type="ARBA" id="ARBA00004123"/>
    </source>
</evidence>
<evidence type="ECO:0000256" key="9">
    <source>
        <dbReference type="SAM" id="MobiDB-lite"/>
    </source>
</evidence>
<keyword evidence="6 8" id="KW-0539">Nucleus</keyword>
<dbReference type="AlphaFoldDB" id="A0AAN7WN75"/>
<dbReference type="PROSITE" id="PS50158">
    <property type="entry name" value="ZF_CCHC"/>
    <property type="match status" value="1"/>
</dbReference>
<feature type="domain" description="CCHC-type" evidence="10">
    <location>
        <begin position="108"/>
        <end position="121"/>
    </location>
</feature>
<keyword evidence="7" id="KW-0479">Metal-binding</keyword>
<dbReference type="GO" id="GO:0030628">
    <property type="term" value="F:pre-mRNA 3'-splice site binding"/>
    <property type="evidence" value="ECO:0007669"/>
    <property type="project" value="UniProtKB-UniRule"/>
</dbReference>
<keyword evidence="12" id="KW-1185">Reference proteome</keyword>
<keyword evidence="5 8" id="KW-0508">mRNA splicing</keyword>
<dbReference type="PANTHER" id="PTHR12942">
    <property type="entry name" value="STEP II SPLICING FACTOR SLU7"/>
    <property type="match status" value="1"/>
</dbReference>
<feature type="region of interest" description="Disordered" evidence="9">
    <location>
        <begin position="1"/>
        <end position="29"/>
    </location>
</feature>
<dbReference type="Pfam" id="PF00098">
    <property type="entry name" value="zf-CCHC"/>
    <property type="match status" value="1"/>
</dbReference>
<dbReference type="GO" id="GO:0005681">
    <property type="term" value="C:spliceosomal complex"/>
    <property type="evidence" value="ECO:0007669"/>
    <property type="project" value="UniProtKB-UniRule"/>
</dbReference>
<comment type="subcellular location">
    <subcellularLocation>
        <location evidence="1 8">Nucleus</location>
    </subcellularLocation>
</comment>
<evidence type="ECO:0000256" key="2">
    <source>
        <dbReference type="ARBA" id="ARBA00007203"/>
    </source>
</evidence>
<feature type="compositionally biased region" description="Low complexity" evidence="9">
    <location>
        <begin position="13"/>
        <end position="22"/>
    </location>
</feature>
<protein>
    <recommendedName>
        <fullName evidence="8">Pre-mRNA-splicing factor SLU7</fullName>
    </recommendedName>
</protein>
<proteinExistence type="inferred from homology"/>
<dbReference type="SUPFAM" id="SSF57756">
    <property type="entry name" value="Retrovirus zinc finger-like domains"/>
    <property type="match status" value="1"/>
</dbReference>
<name>A0AAN7WN75_9SACH</name>
<keyword evidence="7" id="KW-0862">Zinc</keyword>
<reference evidence="12" key="1">
    <citation type="submission" date="2023-07" db="EMBL/GenBank/DDBJ databases">
        <title>A draft genome of Kazachstania heterogenica Y-27499.</title>
        <authorList>
            <person name="Donic C."/>
            <person name="Kralova J.S."/>
            <person name="Fidel L."/>
            <person name="Ben-Dor S."/>
            <person name="Jung S."/>
        </authorList>
    </citation>
    <scope>NUCLEOTIDE SEQUENCE [LARGE SCALE GENOMIC DNA]</scope>
    <source>
        <strain evidence="12">Y27499</strain>
    </source>
</reference>
<evidence type="ECO:0000313" key="11">
    <source>
        <dbReference type="EMBL" id="KAK5781015.1"/>
    </source>
</evidence>
<comment type="subunit">
    <text evidence="8">Associated with the spliceosome.</text>
</comment>
<dbReference type="GO" id="GO:0008270">
    <property type="term" value="F:zinc ion binding"/>
    <property type="evidence" value="ECO:0007669"/>
    <property type="project" value="UniProtKB-KW"/>
</dbReference>
<evidence type="ECO:0000256" key="5">
    <source>
        <dbReference type="ARBA" id="ARBA00023187"/>
    </source>
</evidence>
<evidence type="ECO:0000256" key="8">
    <source>
        <dbReference type="RuleBase" id="RU367071"/>
    </source>
</evidence>
<evidence type="ECO:0000256" key="6">
    <source>
        <dbReference type="ARBA" id="ARBA00023242"/>
    </source>
</evidence>
<dbReference type="InterPro" id="IPR039974">
    <property type="entry name" value="Splicing_factor_SLU7"/>
</dbReference>
<evidence type="ECO:0000256" key="3">
    <source>
        <dbReference type="ARBA" id="ARBA00022664"/>
    </source>
</evidence>
<dbReference type="PANTHER" id="PTHR12942:SF2">
    <property type="entry name" value="PRE-MRNA-SPLICING FACTOR SLU7"/>
    <property type="match status" value="1"/>
</dbReference>
<keyword evidence="4 8" id="KW-0747">Spliceosome</keyword>
<comment type="similarity">
    <text evidence="2 8">Belongs to the SLU7 family.</text>
</comment>
<dbReference type="InterPro" id="IPR001878">
    <property type="entry name" value="Znf_CCHC"/>
</dbReference>
<dbReference type="GO" id="GO:0000398">
    <property type="term" value="P:mRNA splicing, via spliceosome"/>
    <property type="evidence" value="ECO:0007669"/>
    <property type="project" value="UniProtKB-UniRule"/>
</dbReference>
<accession>A0AAN7WN75</accession>
<dbReference type="EMBL" id="JAWIZZ010000038">
    <property type="protein sequence ID" value="KAK5781015.1"/>
    <property type="molecule type" value="Genomic_DNA"/>
</dbReference>
<evidence type="ECO:0000313" key="12">
    <source>
        <dbReference type="Proteomes" id="UP001306508"/>
    </source>
</evidence>
<sequence length="385" mass="45988">MQQQSNNPDNQPKKQQSLPQQQRIRKIRQNEHIPRYIKSQPWYYQSLNSNDYLIHHRQSQDKKKLFDIENNREAKVGGGINDKFVKKEVISIENYNKYNIQDTGHKFCKNCGQLGHLRKDCLERPRQIKNKNVLIQKHEIKKQDNREEGNSKFLTIRDDENLDWDAKKDRWYGYTGDDYDNVVHKWQANNNENASRPVASNKYDRDEEIELFKLRLIKYSKGLIRQHQFSEQERNLGRTTVRLREDKAVYLNDINSSRMKYDPKSRVYKTATTGYIDSKTKMFRRHLTGEGLQLEQLSRFNRRYARQQGINDALQDKRKIEHVLIANPTKYEKLMRETKQLQQQQKQQENSTSKASIDYSQLEAQKIKGKKQDSLTKKVLKTMYE</sequence>
<dbReference type="Proteomes" id="UP001306508">
    <property type="component" value="Unassembled WGS sequence"/>
</dbReference>
<feature type="compositionally biased region" description="Polar residues" evidence="9">
    <location>
        <begin position="1"/>
        <end position="10"/>
    </location>
</feature>
<comment type="caution">
    <text evidence="11">The sequence shown here is derived from an EMBL/GenBank/DDBJ whole genome shotgun (WGS) entry which is preliminary data.</text>
</comment>
<dbReference type="InterPro" id="IPR021715">
    <property type="entry name" value="Slu7_dom"/>
</dbReference>